<sequence>MKKPGIIVLKHLVLWLLFSAIYILISEQLTKRIFSGIDYDVEQWLLVAIVGLLLIFTITVFSLVVSLLKNRKRRKLKADRS</sequence>
<keyword evidence="1" id="KW-0472">Membrane</keyword>
<keyword evidence="3" id="KW-1185">Reference proteome</keyword>
<accession>A0A2S7SU01</accession>
<keyword evidence="1" id="KW-1133">Transmembrane helix</keyword>
<reference evidence="2 3" key="1">
    <citation type="submission" date="2018-01" db="EMBL/GenBank/DDBJ databases">
        <title>A novel member of the phylum Bacteroidetes isolated from glacier ice.</title>
        <authorList>
            <person name="Liu Q."/>
            <person name="Xin Y.-H."/>
        </authorList>
    </citation>
    <scope>NUCLEOTIDE SEQUENCE [LARGE SCALE GENOMIC DNA]</scope>
    <source>
        <strain evidence="2 3">RB1R16</strain>
    </source>
</reference>
<keyword evidence="1" id="KW-0812">Transmembrane</keyword>
<evidence type="ECO:0000313" key="3">
    <source>
        <dbReference type="Proteomes" id="UP000239872"/>
    </source>
</evidence>
<dbReference type="Proteomes" id="UP000239872">
    <property type="component" value="Unassembled WGS sequence"/>
</dbReference>
<organism evidence="2 3">
    <name type="scientific">Flavipsychrobacter stenotrophus</name>
    <dbReference type="NCBI Taxonomy" id="2077091"/>
    <lineage>
        <taxon>Bacteria</taxon>
        <taxon>Pseudomonadati</taxon>
        <taxon>Bacteroidota</taxon>
        <taxon>Chitinophagia</taxon>
        <taxon>Chitinophagales</taxon>
        <taxon>Chitinophagaceae</taxon>
        <taxon>Flavipsychrobacter</taxon>
    </lineage>
</organism>
<dbReference type="AlphaFoldDB" id="A0A2S7SU01"/>
<dbReference type="EMBL" id="PPSL01000003">
    <property type="protein sequence ID" value="PQJ10402.1"/>
    <property type="molecule type" value="Genomic_DNA"/>
</dbReference>
<feature type="transmembrane region" description="Helical" evidence="1">
    <location>
        <begin position="45"/>
        <end position="68"/>
    </location>
</feature>
<dbReference type="RefSeq" id="WP_105039130.1">
    <property type="nucleotide sequence ID" value="NZ_PPSL01000003.1"/>
</dbReference>
<name>A0A2S7SU01_9BACT</name>
<proteinExistence type="predicted"/>
<gene>
    <name evidence="2" type="ORF">CJD36_010515</name>
</gene>
<evidence type="ECO:0000256" key="1">
    <source>
        <dbReference type="SAM" id="Phobius"/>
    </source>
</evidence>
<comment type="caution">
    <text evidence="2">The sequence shown here is derived from an EMBL/GenBank/DDBJ whole genome shotgun (WGS) entry which is preliminary data.</text>
</comment>
<evidence type="ECO:0000313" key="2">
    <source>
        <dbReference type="EMBL" id="PQJ10402.1"/>
    </source>
</evidence>
<feature type="transmembrane region" description="Helical" evidence="1">
    <location>
        <begin position="7"/>
        <end position="25"/>
    </location>
</feature>
<protein>
    <submittedName>
        <fullName evidence="2">Uncharacterized protein</fullName>
    </submittedName>
</protein>